<dbReference type="STRING" id="1457250.GCA_000755225_02206"/>
<dbReference type="NCBIfam" id="TIGR02179">
    <property type="entry name" value="PorD_KorD"/>
    <property type="match status" value="1"/>
</dbReference>
<keyword evidence="5 10" id="KW-0479">Metal-binding</keyword>
<feature type="domain" description="4Fe-4S ferredoxin-type" evidence="11">
    <location>
        <begin position="66"/>
        <end position="95"/>
    </location>
</feature>
<evidence type="ECO:0000313" key="13">
    <source>
        <dbReference type="Proteomes" id="UP000296706"/>
    </source>
</evidence>
<dbReference type="Gene3D" id="3.30.70.20">
    <property type="match status" value="2"/>
</dbReference>
<evidence type="ECO:0000313" key="12">
    <source>
        <dbReference type="EMBL" id="QCC52756.1"/>
    </source>
</evidence>
<keyword evidence="7 10" id="KW-0249">Electron transport</keyword>
<dbReference type="RefSeq" id="WP_049993076.1">
    <property type="nucleotide sequence ID" value="NZ_CP031310.1"/>
</dbReference>
<dbReference type="GeneID" id="39849518"/>
<dbReference type="InterPro" id="IPR011898">
    <property type="entry name" value="PorD_KorD"/>
</dbReference>
<feature type="domain" description="4Fe-4S ferredoxin-type" evidence="11">
    <location>
        <begin position="35"/>
        <end position="64"/>
    </location>
</feature>
<organism evidence="12 13">
    <name type="scientific">Halapricum salinum</name>
    <dbReference type="NCBI Taxonomy" id="1457250"/>
    <lineage>
        <taxon>Archaea</taxon>
        <taxon>Methanobacteriati</taxon>
        <taxon>Methanobacteriota</taxon>
        <taxon>Stenosarchaea group</taxon>
        <taxon>Halobacteria</taxon>
        <taxon>Halobacteriales</taxon>
        <taxon>Haloarculaceae</taxon>
        <taxon>Halapricum</taxon>
    </lineage>
</organism>
<keyword evidence="13" id="KW-1185">Reference proteome</keyword>
<dbReference type="PROSITE" id="PS51379">
    <property type="entry name" value="4FE4S_FER_2"/>
    <property type="match status" value="2"/>
</dbReference>
<dbReference type="OrthoDB" id="23478at2157"/>
<dbReference type="GO" id="GO:0016625">
    <property type="term" value="F:oxidoreductase activity, acting on the aldehyde or oxo group of donors, iron-sulfur protein as acceptor"/>
    <property type="evidence" value="ECO:0007669"/>
    <property type="project" value="InterPro"/>
</dbReference>
<keyword evidence="3 10" id="KW-0813">Transport</keyword>
<dbReference type="EMBL" id="CP031310">
    <property type="protein sequence ID" value="QCC52756.1"/>
    <property type="molecule type" value="Genomic_DNA"/>
</dbReference>
<proteinExistence type="predicted"/>
<comment type="cofactor">
    <cofactor evidence="1">
        <name>[4Fe-4S] cluster</name>
        <dbReference type="ChEBI" id="CHEBI:49883"/>
    </cofactor>
</comment>
<name>A0A4D6HHP2_9EURY</name>
<evidence type="ECO:0000259" key="11">
    <source>
        <dbReference type="PROSITE" id="PS51379"/>
    </source>
</evidence>
<dbReference type="InterPro" id="IPR017900">
    <property type="entry name" value="4Fe4S_Fe_S_CS"/>
</dbReference>
<evidence type="ECO:0000256" key="3">
    <source>
        <dbReference type="ARBA" id="ARBA00022448"/>
    </source>
</evidence>
<dbReference type="PANTHER" id="PTHR43724:SF1">
    <property type="entry name" value="PYRUVATE SYNTHASE SUBUNIT PORD"/>
    <property type="match status" value="1"/>
</dbReference>
<dbReference type="InterPro" id="IPR017896">
    <property type="entry name" value="4Fe4S_Fe-S-bd"/>
</dbReference>
<evidence type="ECO:0000256" key="4">
    <source>
        <dbReference type="ARBA" id="ARBA00022485"/>
    </source>
</evidence>
<dbReference type="KEGG" id="hsn:DV733_16625"/>
<dbReference type="PRINTS" id="PR00352">
    <property type="entry name" value="3FE4SFRDOXIN"/>
</dbReference>
<dbReference type="PANTHER" id="PTHR43724">
    <property type="entry name" value="PYRUVATE SYNTHASE SUBUNIT PORD"/>
    <property type="match status" value="1"/>
</dbReference>
<evidence type="ECO:0000256" key="7">
    <source>
        <dbReference type="ARBA" id="ARBA00022982"/>
    </source>
</evidence>
<dbReference type="GO" id="GO:0051539">
    <property type="term" value="F:4 iron, 4 sulfur cluster binding"/>
    <property type="evidence" value="ECO:0007669"/>
    <property type="project" value="UniProtKB-KW"/>
</dbReference>
<dbReference type="Pfam" id="PF14697">
    <property type="entry name" value="Fer4_21"/>
    <property type="match status" value="1"/>
</dbReference>
<evidence type="ECO:0000256" key="1">
    <source>
        <dbReference type="ARBA" id="ARBA00001966"/>
    </source>
</evidence>
<dbReference type="Proteomes" id="UP000296706">
    <property type="component" value="Chromosome"/>
</dbReference>
<dbReference type="InterPro" id="IPR001080">
    <property type="entry name" value="3Fe4S_ferredoxin"/>
</dbReference>
<evidence type="ECO:0000256" key="2">
    <source>
        <dbReference type="ARBA" id="ARBA00011595"/>
    </source>
</evidence>
<evidence type="ECO:0000256" key="9">
    <source>
        <dbReference type="ARBA" id="ARBA00023014"/>
    </source>
</evidence>
<accession>A0A4D6HHP2</accession>
<dbReference type="AlphaFoldDB" id="A0A4D6HHP2"/>
<sequence>MSDTQDPYENLKITTGVVAEPNTSRTNETGSWREYKPVVDPDTCIGCGQCETYCPDQAAKPVEGEDFYAFDLDYCKGCGICADVCPTDAIEMVREVK</sequence>
<dbReference type="GO" id="GO:0005506">
    <property type="term" value="F:iron ion binding"/>
    <property type="evidence" value="ECO:0007669"/>
    <property type="project" value="UniProtKB-UniRule"/>
</dbReference>
<dbReference type="SUPFAM" id="SSF54862">
    <property type="entry name" value="4Fe-4S ferredoxins"/>
    <property type="match status" value="1"/>
</dbReference>
<evidence type="ECO:0000256" key="10">
    <source>
        <dbReference type="RuleBase" id="RU368020"/>
    </source>
</evidence>
<reference evidence="12 13" key="1">
    <citation type="journal article" date="2019" name="Nat. Commun.">
        <title>A new type of DNA phosphorothioation-based antiviral system in archaea.</title>
        <authorList>
            <person name="Xiong L."/>
            <person name="Liu S."/>
            <person name="Chen S."/>
            <person name="Xiao Y."/>
            <person name="Zhu B."/>
            <person name="Gao Y."/>
            <person name="Zhang Y."/>
            <person name="Chen B."/>
            <person name="Luo J."/>
            <person name="Deng Z."/>
            <person name="Chen X."/>
            <person name="Wang L."/>
            <person name="Chen S."/>
        </authorList>
    </citation>
    <scope>NUCLEOTIDE SEQUENCE [LARGE SCALE GENOMIC DNA]</scope>
    <source>
        <strain evidence="12 13">CBA1105</strain>
    </source>
</reference>
<gene>
    <name evidence="12" type="ORF">DV733_16625</name>
</gene>
<keyword evidence="9 10" id="KW-0411">Iron-sulfur</keyword>
<dbReference type="GO" id="GO:0009055">
    <property type="term" value="F:electron transfer activity"/>
    <property type="evidence" value="ECO:0007669"/>
    <property type="project" value="UniProtKB-UniRule"/>
</dbReference>
<evidence type="ECO:0000256" key="8">
    <source>
        <dbReference type="ARBA" id="ARBA00023004"/>
    </source>
</evidence>
<dbReference type="PROSITE" id="PS00198">
    <property type="entry name" value="4FE4S_FER_1"/>
    <property type="match status" value="1"/>
</dbReference>
<protein>
    <recommendedName>
        <fullName evidence="10">Ferredoxin</fullName>
    </recommendedName>
</protein>
<keyword evidence="8 10" id="KW-0408">Iron</keyword>
<keyword evidence="6" id="KW-0677">Repeat</keyword>
<comment type="function">
    <text evidence="10">Ferredoxins are iron-sulfur proteins that transfer electrons in a wide variety of metabolic reactions.</text>
</comment>
<comment type="subunit">
    <text evidence="2">Heterotetramer of one alpha, one beta, one delta and one gamma chain.</text>
</comment>
<evidence type="ECO:0000256" key="5">
    <source>
        <dbReference type="ARBA" id="ARBA00022723"/>
    </source>
</evidence>
<keyword evidence="4" id="KW-0004">4Fe-4S</keyword>
<evidence type="ECO:0000256" key="6">
    <source>
        <dbReference type="ARBA" id="ARBA00022737"/>
    </source>
</evidence>